<dbReference type="PANTHER" id="PTHR30576:SF8">
    <property type="entry name" value="UNDECAPRENYL-PHOSPHATE GALACTOSE PHOSPHOTRANSFERASE"/>
    <property type="match status" value="1"/>
</dbReference>
<comment type="similarity">
    <text evidence="1">Belongs to the bacterial sugar transferase family.</text>
</comment>
<dbReference type="InterPro" id="IPR003362">
    <property type="entry name" value="Bact_transf"/>
</dbReference>
<dbReference type="RefSeq" id="WP_344136167.1">
    <property type="nucleotide sequence ID" value="NZ_BAAALT010000177.1"/>
</dbReference>
<feature type="transmembrane region" description="Helical" evidence="2">
    <location>
        <begin position="12"/>
        <end position="35"/>
    </location>
</feature>
<comment type="caution">
    <text evidence="4">The sequence shown here is derived from an EMBL/GenBank/DDBJ whole genome shotgun (WGS) entry which is preliminary data.</text>
</comment>
<evidence type="ECO:0000256" key="1">
    <source>
        <dbReference type="ARBA" id="ARBA00006464"/>
    </source>
</evidence>
<protein>
    <submittedName>
        <fullName evidence="4">Sugar transferase</fullName>
    </submittedName>
</protein>
<proteinExistence type="inferred from homology"/>
<keyword evidence="2" id="KW-0812">Transmembrane</keyword>
<organism evidence="4 5">
    <name type="scientific">Luedemannella flava</name>
    <dbReference type="NCBI Taxonomy" id="349316"/>
    <lineage>
        <taxon>Bacteria</taxon>
        <taxon>Bacillati</taxon>
        <taxon>Actinomycetota</taxon>
        <taxon>Actinomycetes</taxon>
        <taxon>Micromonosporales</taxon>
        <taxon>Micromonosporaceae</taxon>
        <taxon>Luedemannella</taxon>
    </lineage>
</organism>
<evidence type="ECO:0000313" key="5">
    <source>
        <dbReference type="Proteomes" id="UP001500218"/>
    </source>
</evidence>
<evidence type="ECO:0000313" key="4">
    <source>
        <dbReference type="EMBL" id="GAA1820872.1"/>
    </source>
</evidence>
<reference evidence="4 5" key="1">
    <citation type="journal article" date="2019" name="Int. J. Syst. Evol. Microbiol.">
        <title>The Global Catalogue of Microorganisms (GCM) 10K type strain sequencing project: providing services to taxonomists for standard genome sequencing and annotation.</title>
        <authorList>
            <consortium name="The Broad Institute Genomics Platform"/>
            <consortium name="The Broad Institute Genome Sequencing Center for Infectious Disease"/>
            <person name="Wu L."/>
            <person name="Ma J."/>
        </authorList>
    </citation>
    <scope>NUCLEOTIDE SEQUENCE [LARGE SCALE GENOMIC DNA]</scope>
    <source>
        <strain evidence="4 5">JCM 13250</strain>
    </source>
</reference>
<dbReference type="Proteomes" id="UP001500218">
    <property type="component" value="Unassembled WGS sequence"/>
</dbReference>
<feature type="domain" description="Bacterial sugar transferase" evidence="3">
    <location>
        <begin position="7"/>
        <end position="177"/>
    </location>
</feature>
<dbReference type="GO" id="GO:0016740">
    <property type="term" value="F:transferase activity"/>
    <property type="evidence" value="ECO:0007669"/>
    <property type="project" value="UniProtKB-KW"/>
</dbReference>
<keyword evidence="2" id="KW-1133">Transmembrane helix</keyword>
<keyword evidence="5" id="KW-1185">Reference proteome</keyword>
<dbReference type="EMBL" id="BAAALT010000177">
    <property type="protein sequence ID" value="GAA1820872.1"/>
    <property type="molecule type" value="Genomic_DNA"/>
</dbReference>
<name>A0ABN2MEH0_9ACTN</name>
<dbReference type="PANTHER" id="PTHR30576">
    <property type="entry name" value="COLANIC BIOSYNTHESIS UDP-GLUCOSE LIPID CARRIER TRANSFERASE"/>
    <property type="match status" value="1"/>
</dbReference>
<gene>
    <name evidence="4" type="ORF">GCM10009682_46320</name>
</gene>
<accession>A0ABN2MEH0</accession>
<evidence type="ECO:0000259" key="3">
    <source>
        <dbReference type="Pfam" id="PF02397"/>
    </source>
</evidence>
<keyword evidence="4" id="KW-0808">Transferase</keyword>
<evidence type="ECO:0000256" key="2">
    <source>
        <dbReference type="SAM" id="Phobius"/>
    </source>
</evidence>
<sequence>MNRDVVKRAVDVVGAVVALAVLLPVLLAVAALVVATMGRPVLFRQVRVGRAERAFTVVKFRTMVPGGGLDTDGDRLTAVGRFLRRTSLDELPTLWNVLLGHMSLVGPRPLLTHYLDRYTPHQARRHEVRPGITGLAQVEGRNLLAWEDKLDRDVWYVDHRSFALDARILVRTVAVVVRRTGITAEGEATMSEFMGVPRERPRPDRDGVAPV</sequence>
<keyword evidence="2" id="KW-0472">Membrane</keyword>
<dbReference type="Pfam" id="PF02397">
    <property type="entry name" value="Bac_transf"/>
    <property type="match status" value="1"/>
</dbReference>